<keyword evidence="3" id="KW-1003">Cell membrane</keyword>
<reference evidence="8 9" key="1">
    <citation type="submission" date="2018-08" db="EMBL/GenBank/DDBJ databases">
        <title>A genome reference for cultivated species of the human gut microbiota.</title>
        <authorList>
            <person name="Zou Y."/>
            <person name="Xue W."/>
            <person name="Luo G."/>
        </authorList>
    </citation>
    <scope>NUCLEOTIDE SEQUENCE [LARGE SCALE GENOMIC DNA]</scope>
    <source>
        <strain evidence="8 9">AF24-29</strain>
    </source>
</reference>
<feature type="transmembrane region" description="Helical" evidence="7">
    <location>
        <begin position="65"/>
        <end position="89"/>
    </location>
</feature>
<dbReference type="PANTHER" id="PTHR42925">
    <property type="entry name" value="MULTIDRUG AND TOXIN EFFLUX PROTEIN MATE FAMILY"/>
    <property type="match status" value="1"/>
</dbReference>
<accession>A0A412FW78</accession>
<organism evidence="8 9">
    <name type="scientific">Holdemania filiformis</name>
    <dbReference type="NCBI Taxonomy" id="61171"/>
    <lineage>
        <taxon>Bacteria</taxon>
        <taxon>Bacillati</taxon>
        <taxon>Bacillota</taxon>
        <taxon>Erysipelotrichia</taxon>
        <taxon>Erysipelotrichales</taxon>
        <taxon>Erysipelotrichaceae</taxon>
        <taxon>Holdemania</taxon>
    </lineage>
</organism>
<feature type="transmembrane region" description="Helical" evidence="7">
    <location>
        <begin position="364"/>
        <end position="386"/>
    </location>
</feature>
<evidence type="ECO:0000256" key="7">
    <source>
        <dbReference type="SAM" id="Phobius"/>
    </source>
</evidence>
<feature type="transmembrane region" description="Helical" evidence="7">
    <location>
        <begin position="204"/>
        <end position="227"/>
    </location>
</feature>
<feature type="transmembrane region" description="Helical" evidence="7">
    <location>
        <begin position="101"/>
        <end position="123"/>
    </location>
</feature>
<gene>
    <name evidence="8" type="ORF">DWY25_12075</name>
</gene>
<sequence length="466" mass="50676">MNKQRKKHGNVLFLNPQRFGLLKAILLIAVPVALQTIISVGINMVDTLMVGALGETQLTAVSQASQLFFIFQLTLFGTTGGANVLIAQYWGKQDGEAIRSVIGYTFRVMLSAAAVLVAIAALFPREVMTLLSNNPEVIAVGTQYLRIVSVSYLFFGITTVLGNTLRAVGDVNVAMGASLASIGASVIFNWLFVFGNLGAPACGVVGSALANILARMLECAILIIYSLGFEKKIRFRFSWILHPQKVLWPSFVKNCAPVVANELTWVLGSSVLTMISGHMAFAFATAYAIFNVVAQISCALSQGISAAASVVVGNLIGEGKQAELDQPIRLLQRVGAVSGTLACLFILAIIPLMPKFYNITPETFGVLVQIMTVGALIEIFRCMGFVNNVGILRGGGDARFVFFNDVFYLWVFCIPVGWWCSQQAGIPVFMTFFILRCDDVIKAFVGDWRIHHGQWIHQVTVQERTS</sequence>
<feature type="transmembrane region" description="Helical" evidence="7">
    <location>
        <begin position="173"/>
        <end position="192"/>
    </location>
</feature>
<evidence type="ECO:0000256" key="1">
    <source>
        <dbReference type="ARBA" id="ARBA00004651"/>
    </source>
</evidence>
<dbReference type="AlphaFoldDB" id="A0A412FW78"/>
<evidence type="ECO:0000256" key="5">
    <source>
        <dbReference type="ARBA" id="ARBA00022989"/>
    </source>
</evidence>
<dbReference type="PANTHER" id="PTHR42925:SF2">
    <property type="entry name" value="NA+ DRIVEN MULTIDRUG EFFLUX PUMP"/>
    <property type="match status" value="1"/>
</dbReference>
<keyword evidence="9" id="KW-1185">Reference proteome</keyword>
<feature type="transmembrane region" description="Helical" evidence="7">
    <location>
        <begin position="143"/>
        <end position="161"/>
    </location>
</feature>
<feature type="transmembrane region" description="Helical" evidence="7">
    <location>
        <begin position="21"/>
        <end position="45"/>
    </location>
</feature>
<evidence type="ECO:0000313" key="8">
    <source>
        <dbReference type="EMBL" id="RGR72385.1"/>
    </source>
</evidence>
<evidence type="ECO:0000256" key="3">
    <source>
        <dbReference type="ARBA" id="ARBA00022475"/>
    </source>
</evidence>
<evidence type="ECO:0000256" key="4">
    <source>
        <dbReference type="ARBA" id="ARBA00022692"/>
    </source>
</evidence>
<dbReference type="Pfam" id="PF01554">
    <property type="entry name" value="MatE"/>
    <property type="match status" value="2"/>
</dbReference>
<dbReference type="NCBIfam" id="TIGR00797">
    <property type="entry name" value="matE"/>
    <property type="match status" value="1"/>
</dbReference>
<evidence type="ECO:0000256" key="2">
    <source>
        <dbReference type="ARBA" id="ARBA00022448"/>
    </source>
</evidence>
<comment type="caution">
    <text evidence="8">The sequence shown here is derived from an EMBL/GenBank/DDBJ whole genome shotgun (WGS) entry which is preliminary data.</text>
</comment>
<keyword evidence="4 7" id="KW-0812">Transmembrane</keyword>
<dbReference type="GO" id="GO:0015297">
    <property type="term" value="F:antiporter activity"/>
    <property type="evidence" value="ECO:0007669"/>
    <property type="project" value="InterPro"/>
</dbReference>
<dbReference type="PIRSF" id="PIRSF006603">
    <property type="entry name" value="DinF"/>
    <property type="match status" value="1"/>
</dbReference>
<evidence type="ECO:0000313" key="9">
    <source>
        <dbReference type="Proteomes" id="UP000284178"/>
    </source>
</evidence>
<dbReference type="GO" id="GO:0005886">
    <property type="term" value="C:plasma membrane"/>
    <property type="evidence" value="ECO:0007669"/>
    <property type="project" value="UniProtKB-SubCell"/>
</dbReference>
<comment type="subcellular location">
    <subcellularLocation>
        <location evidence="1">Cell membrane</location>
        <topology evidence="1">Multi-pass membrane protein</topology>
    </subcellularLocation>
</comment>
<feature type="transmembrane region" description="Helical" evidence="7">
    <location>
        <begin position="398"/>
        <end position="419"/>
    </location>
</feature>
<keyword evidence="2" id="KW-0813">Transport</keyword>
<keyword evidence="6 7" id="KW-0472">Membrane</keyword>
<name>A0A412FW78_9FIRM</name>
<dbReference type="EMBL" id="QRUP01000015">
    <property type="protein sequence ID" value="RGR72385.1"/>
    <property type="molecule type" value="Genomic_DNA"/>
</dbReference>
<dbReference type="Proteomes" id="UP000284178">
    <property type="component" value="Unassembled WGS sequence"/>
</dbReference>
<feature type="transmembrane region" description="Helical" evidence="7">
    <location>
        <begin position="330"/>
        <end position="352"/>
    </location>
</feature>
<dbReference type="InterPro" id="IPR002528">
    <property type="entry name" value="MATE_fam"/>
</dbReference>
<proteinExistence type="predicted"/>
<dbReference type="InterPro" id="IPR047135">
    <property type="entry name" value="YsiQ"/>
</dbReference>
<evidence type="ECO:0000256" key="6">
    <source>
        <dbReference type="ARBA" id="ARBA00023136"/>
    </source>
</evidence>
<dbReference type="GO" id="GO:0042910">
    <property type="term" value="F:xenobiotic transmembrane transporter activity"/>
    <property type="evidence" value="ECO:0007669"/>
    <property type="project" value="InterPro"/>
</dbReference>
<keyword evidence="5 7" id="KW-1133">Transmembrane helix</keyword>
<protein>
    <submittedName>
        <fullName evidence="8">MATE family efflux transporter</fullName>
    </submittedName>
</protein>
<dbReference type="InterPro" id="IPR048279">
    <property type="entry name" value="MdtK-like"/>
</dbReference>